<sequence>MYSTISIIDNGNGFEVETVPKNSLGLMIVRSLIHDKLEGNLDIFSNSEGTKVVFDFKN</sequence>
<dbReference type="AlphaFoldDB" id="A0A645FHX1"/>
<name>A0A645FHX1_9ZZZZ</name>
<dbReference type="SUPFAM" id="SSF55874">
    <property type="entry name" value="ATPase domain of HSP90 chaperone/DNA topoisomerase II/histidine kinase"/>
    <property type="match status" value="1"/>
</dbReference>
<evidence type="ECO:0000313" key="1">
    <source>
        <dbReference type="EMBL" id="MPN14025.1"/>
    </source>
</evidence>
<organism evidence="1">
    <name type="scientific">bioreactor metagenome</name>
    <dbReference type="NCBI Taxonomy" id="1076179"/>
    <lineage>
        <taxon>unclassified sequences</taxon>
        <taxon>metagenomes</taxon>
        <taxon>ecological metagenomes</taxon>
    </lineage>
</organism>
<dbReference type="Gene3D" id="3.30.565.10">
    <property type="entry name" value="Histidine kinase-like ATPase, C-terminal domain"/>
    <property type="match status" value="1"/>
</dbReference>
<accession>A0A645FHX1</accession>
<evidence type="ECO:0008006" key="2">
    <source>
        <dbReference type="Google" id="ProtNLM"/>
    </source>
</evidence>
<protein>
    <recommendedName>
        <fullName evidence="2">Histidine kinase/HSP90-like ATPase domain-containing protein</fullName>
    </recommendedName>
</protein>
<comment type="caution">
    <text evidence="1">The sequence shown here is derived from an EMBL/GenBank/DDBJ whole genome shotgun (WGS) entry which is preliminary data.</text>
</comment>
<dbReference type="InterPro" id="IPR036890">
    <property type="entry name" value="HATPase_C_sf"/>
</dbReference>
<gene>
    <name evidence="1" type="ORF">SDC9_161351</name>
</gene>
<dbReference type="EMBL" id="VSSQ01060611">
    <property type="protein sequence ID" value="MPN14025.1"/>
    <property type="molecule type" value="Genomic_DNA"/>
</dbReference>
<reference evidence="1" key="1">
    <citation type="submission" date="2019-08" db="EMBL/GenBank/DDBJ databases">
        <authorList>
            <person name="Kucharzyk K."/>
            <person name="Murdoch R.W."/>
            <person name="Higgins S."/>
            <person name="Loffler F."/>
        </authorList>
    </citation>
    <scope>NUCLEOTIDE SEQUENCE</scope>
</reference>
<proteinExistence type="predicted"/>